<keyword evidence="4" id="KW-1185">Reference proteome</keyword>
<dbReference type="Gene3D" id="1.10.10.10">
    <property type="entry name" value="Winged helix-like DNA-binding domain superfamily/Winged helix DNA-binding domain"/>
    <property type="match status" value="1"/>
</dbReference>
<dbReference type="EMBL" id="FQVW01000003">
    <property type="protein sequence ID" value="SHF72187.1"/>
    <property type="molecule type" value="Genomic_DNA"/>
</dbReference>
<dbReference type="PANTHER" id="PTHR33169:SF13">
    <property type="entry name" value="PADR-FAMILY TRANSCRIPTIONAL REGULATOR"/>
    <property type="match status" value="1"/>
</dbReference>
<gene>
    <name evidence="3" type="ORF">SAMN05216225_100360</name>
</gene>
<dbReference type="STRING" id="930117.SAMN05216225_100360"/>
<dbReference type="InterPro" id="IPR036388">
    <property type="entry name" value="WH-like_DNA-bd_sf"/>
</dbReference>
<proteinExistence type="predicted"/>
<keyword evidence="1" id="KW-0175">Coiled coil</keyword>
<dbReference type="PANTHER" id="PTHR33169">
    <property type="entry name" value="PADR-FAMILY TRANSCRIPTIONAL REGULATOR"/>
    <property type="match status" value="1"/>
</dbReference>
<dbReference type="InterPro" id="IPR036390">
    <property type="entry name" value="WH_DNA-bd_sf"/>
</dbReference>
<dbReference type="SUPFAM" id="SSF46785">
    <property type="entry name" value="Winged helix' DNA-binding domain"/>
    <property type="match status" value="1"/>
</dbReference>
<organism evidence="3 4">
    <name type="scientific">Ornithinibacillus halophilus</name>
    <dbReference type="NCBI Taxonomy" id="930117"/>
    <lineage>
        <taxon>Bacteria</taxon>
        <taxon>Bacillati</taxon>
        <taxon>Bacillota</taxon>
        <taxon>Bacilli</taxon>
        <taxon>Bacillales</taxon>
        <taxon>Bacillaceae</taxon>
        <taxon>Ornithinibacillus</taxon>
    </lineage>
</organism>
<dbReference type="InterPro" id="IPR005149">
    <property type="entry name" value="Tscrpt_reg_PadR_N"/>
</dbReference>
<accession>A0A1M5DYW5</accession>
<reference evidence="3 4" key="1">
    <citation type="submission" date="2016-11" db="EMBL/GenBank/DDBJ databases">
        <authorList>
            <person name="Jaros S."/>
            <person name="Januszkiewicz K."/>
            <person name="Wedrychowicz H."/>
        </authorList>
    </citation>
    <scope>NUCLEOTIDE SEQUENCE [LARGE SCALE GENOMIC DNA]</scope>
    <source>
        <strain evidence="3 4">IBRC-M 10683</strain>
    </source>
</reference>
<dbReference type="AlphaFoldDB" id="A0A1M5DYW5"/>
<name>A0A1M5DYW5_9BACI</name>
<evidence type="ECO:0000313" key="3">
    <source>
        <dbReference type="EMBL" id="SHF72187.1"/>
    </source>
</evidence>
<feature type="domain" description="Transcription regulator PadR N-terminal" evidence="2">
    <location>
        <begin position="21"/>
        <end position="86"/>
    </location>
</feature>
<sequence length="117" mass="13452">MKRAEEFLPLSQATYYILLSLREVRHGYGIIKDVEEISHGEVSMGPGTLYGALGKLEKQSIITKSKEIKGDRRKFYELTFLGKEVLLLEFKRLNSLVDNAKEYIEQLEGENNDNKEV</sequence>
<protein>
    <submittedName>
        <fullName evidence="3">Transcriptional regulator, PadR family</fullName>
    </submittedName>
</protein>
<evidence type="ECO:0000256" key="1">
    <source>
        <dbReference type="SAM" id="Coils"/>
    </source>
</evidence>
<feature type="coiled-coil region" evidence="1">
    <location>
        <begin position="90"/>
        <end position="117"/>
    </location>
</feature>
<dbReference type="InterPro" id="IPR052509">
    <property type="entry name" value="Metal_resp_DNA-bind_regulator"/>
</dbReference>
<evidence type="ECO:0000259" key="2">
    <source>
        <dbReference type="Pfam" id="PF03551"/>
    </source>
</evidence>
<evidence type="ECO:0000313" key="4">
    <source>
        <dbReference type="Proteomes" id="UP000183988"/>
    </source>
</evidence>
<dbReference type="RefSeq" id="WP_072888096.1">
    <property type="nucleotide sequence ID" value="NZ_FQVW01000003.1"/>
</dbReference>
<dbReference type="Proteomes" id="UP000183988">
    <property type="component" value="Unassembled WGS sequence"/>
</dbReference>
<dbReference type="OrthoDB" id="9814826at2"/>
<dbReference type="Pfam" id="PF03551">
    <property type="entry name" value="PadR"/>
    <property type="match status" value="1"/>
</dbReference>